<feature type="region of interest" description="Disordered" evidence="1">
    <location>
        <begin position="159"/>
        <end position="221"/>
    </location>
</feature>
<name>A0A317MPN4_9GAMM</name>
<dbReference type="Proteomes" id="UP000246569">
    <property type="component" value="Unassembled WGS sequence"/>
</dbReference>
<dbReference type="RefSeq" id="WP_110020634.1">
    <property type="nucleotide sequence ID" value="NZ_QGTJ01000019.1"/>
</dbReference>
<feature type="compositionally biased region" description="Basic residues" evidence="1">
    <location>
        <begin position="210"/>
        <end position="221"/>
    </location>
</feature>
<comment type="caution">
    <text evidence="2">The sequence shown here is derived from an EMBL/GenBank/DDBJ whole genome shotgun (WGS) entry which is preliminary data.</text>
</comment>
<dbReference type="EMBL" id="QGTJ01000019">
    <property type="protein sequence ID" value="PWV58340.1"/>
    <property type="molecule type" value="Genomic_DNA"/>
</dbReference>
<gene>
    <name evidence="2" type="ORF">C7443_1197</name>
</gene>
<dbReference type="AlphaFoldDB" id="A0A317MPN4"/>
<protein>
    <submittedName>
        <fullName evidence="2">Uncharacterized protein</fullName>
    </submittedName>
</protein>
<evidence type="ECO:0000313" key="2">
    <source>
        <dbReference type="EMBL" id="PWV58340.1"/>
    </source>
</evidence>
<evidence type="ECO:0000256" key="1">
    <source>
        <dbReference type="SAM" id="MobiDB-lite"/>
    </source>
</evidence>
<proteinExistence type="predicted"/>
<evidence type="ECO:0000313" key="3">
    <source>
        <dbReference type="Proteomes" id="UP000246569"/>
    </source>
</evidence>
<keyword evidence="3" id="KW-1185">Reference proteome</keyword>
<sequence length="221" mass="24904">MHKWMSEEIFKRWSEAQEQFWQQWTGAAPVDADKALEAWRQACSQNMGLWEKLVRETLEGQAAWVEQCMVRMGGEGKNIEALGEWRQRFDAGMRQWMEAQTQLWEQLFEVMHSAAQTEVKESAPPEQVVAPSPVVTEEVAPPVVEPVAVEPVVAETTAPAMDMDVQEPVAAPPEEIQVAEQDNESPVPMTASADIPEPTTTSDIEPVSKPRTRRRVNKPLE</sequence>
<accession>A0A317MPN4</accession>
<organism evidence="2 3">
    <name type="scientific">Plasticicumulans acidivorans</name>
    <dbReference type="NCBI Taxonomy" id="886464"/>
    <lineage>
        <taxon>Bacteria</taxon>
        <taxon>Pseudomonadati</taxon>
        <taxon>Pseudomonadota</taxon>
        <taxon>Gammaproteobacteria</taxon>
        <taxon>Candidatus Competibacteraceae</taxon>
        <taxon>Plasticicumulans</taxon>
    </lineage>
</organism>
<reference evidence="2 3" key="1">
    <citation type="submission" date="2018-05" db="EMBL/GenBank/DDBJ databases">
        <title>Genomic Encyclopedia of Type Strains, Phase IV (KMG-IV): sequencing the most valuable type-strain genomes for metagenomic binning, comparative biology and taxonomic classification.</title>
        <authorList>
            <person name="Goeker M."/>
        </authorList>
    </citation>
    <scope>NUCLEOTIDE SEQUENCE [LARGE SCALE GENOMIC DNA]</scope>
    <source>
        <strain evidence="2 3">DSM 23606</strain>
    </source>
</reference>
<dbReference type="OrthoDB" id="154365at2"/>